<evidence type="ECO:0000313" key="1">
    <source>
        <dbReference type="EMBL" id="CAG6539651.1"/>
    </source>
</evidence>
<name>A0A8D8HSJ8_CULPI</name>
<sequence>MFSSSPLRYWEYPLVKNFKCTNPMFVRIKCRSRFQFPSTLPGSTCGRHFHPRMHRSTDFARSSSNEFGPNCDCNSWQLPTCTWRVSSGPDFRRQSQKRHCSSHLHRLLVYFQCQSQGRDWTNRSRHRCCAESTAVEWSWFVRDLQPWQFPAGTMPVDAWLSGEFVLAEAVASNYSLLCYCHTRHRKRTGLDCSQS</sequence>
<organism evidence="1">
    <name type="scientific">Culex pipiens</name>
    <name type="common">House mosquito</name>
    <dbReference type="NCBI Taxonomy" id="7175"/>
    <lineage>
        <taxon>Eukaryota</taxon>
        <taxon>Metazoa</taxon>
        <taxon>Ecdysozoa</taxon>
        <taxon>Arthropoda</taxon>
        <taxon>Hexapoda</taxon>
        <taxon>Insecta</taxon>
        <taxon>Pterygota</taxon>
        <taxon>Neoptera</taxon>
        <taxon>Endopterygota</taxon>
        <taxon>Diptera</taxon>
        <taxon>Nematocera</taxon>
        <taxon>Culicoidea</taxon>
        <taxon>Culicidae</taxon>
        <taxon>Culicinae</taxon>
        <taxon>Culicini</taxon>
        <taxon>Culex</taxon>
        <taxon>Culex</taxon>
    </lineage>
</organism>
<proteinExistence type="predicted"/>
<dbReference type="EMBL" id="HBUE01221385">
    <property type="protein sequence ID" value="CAG6539651.1"/>
    <property type="molecule type" value="Transcribed_RNA"/>
</dbReference>
<dbReference type="EMBL" id="HBUE01328033">
    <property type="protein sequence ID" value="CAG6591702.1"/>
    <property type="molecule type" value="Transcribed_RNA"/>
</dbReference>
<accession>A0A8D8HSJ8</accession>
<protein>
    <submittedName>
        <fullName evidence="1">(northern house mosquito) hypothetical protein</fullName>
    </submittedName>
</protein>
<reference evidence="1" key="1">
    <citation type="submission" date="2021-05" db="EMBL/GenBank/DDBJ databases">
        <authorList>
            <person name="Alioto T."/>
            <person name="Alioto T."/>
            <person name="Gomez Garrido J."/>
        </authorList>
    </citation>
    <scope>NUCLEOTIDE SEQUENCE</scope>
</reference>
<dbReference type="AlphaFoldDB" id="A0A8D8HSJ8"/>